<accession>A0A1H6H9M0</accession>
<feature type="region of interest" description="Disordered" evidence="1">
    <location>
        <begin position="124"/>
        <end position="153"/>
    </location>
</feature>
<name>A0A1H6H9M0_MAGFU</name>
<evidence type="ECO:0000313" key="3">
    <source>
        <dbReference type="Proteomes" id="UP000182983"/>
    </source>
</evidence>
<feature type="compositionally biased region" description="Pro residues" evidence="1">
    <location>
        <begin position="45"/>
        <end position="55"/>
    </location>
</feature>
<keyword evidence="3" id="KW-1185">Reference proteome</keyword>
<feature type="region of interest" description="Disordered" evidence="1">
    <location>
        <begin position="1"/>
        <end position="109"/>
    </location>
</feature>
<dbReference type="Proteomes" id="UP000182983">
    <property type="component" value="Unassembled WGS sequence"/>
</dbReference>
<dbReference type="AlphaFoldDB" id="A0A1H6H9M0"/>
<organism evidence="2 3">
    <name type="scientific">Magnetospirillum fulvum</name>
    <name type="common">Rhodospirillum fulvum</name>
    <dbReference type="NCBI Taxonomy" id="1082"/>
    <lineage>
        <taxon>Bacteria</taxon>
        <taxon>Pseudomonadati</taxon>
        <taxon>Pseudomonadota</taxon>
        <taxon>Alphaproteobacteria</taxon>
        <taxon>Rhodospirillales</taxon>
        <taxon>Rhodospirillaceae</taxon>
        <taxon>Magnetospirillum</taxon>
    </lineage>
</organism>
<dbReference type="OrthoDB" id="7335332at2"/>
<dbReference type="EMBL" id="FNWO01000003">
    <property type="protein sequence ID" value="SEH30885.1"/>
    <property type="molecule type" value="Genomic_DNA"/>
</dbReference>
<proteinExistence type="predicted"/>
<evidence type="ECO:0000313" key="2">
    <source>
        <dbReference type="EMBL" id="SEH30885.1"/>
    </source>
</evidence>
<protein>
    <submittedName>
        <fullName evidence="2">Uncharacterized protein</fullName>
    </submittedName>
</protein>
<gene>
    <name evidence="2" type="ORF">SAMN04244559_01009</name>
</gene>
<evidence type="ECO:0000256" key="1">
    <source>
        <dbReference type="SAM" id="MobiDB-lite"/>
    </source>
</evidence>
<sequence>MQEDKESPRNGPAPAEEETIRPPEAFAALLDRVLAGLPDAEAEPELPPGPPPPIPAVLTSDDLPLHDRRHPSMLERLFGRRRTGHGGPSQTGALHFHPEEEDGGGHLPRDEQSAALLRQVQTIWRTQDSRPAEPEVTAPSAESATPPDAVPAPVLQDTDGLLRRIAAVTPDGVGTADLPHRQDALDALLAIPSDDFLAQDLLRACWPQRGPVTSRAALAVAVTLTQGFGRSGRLPLASAQAWRLLDPSLFREALSRQLATISDFVLIGQKPNAPALSLEHGEIDLIEYLFETLEPGENPDLLASVMAFKGLSGRRFGLVRRIPTRARHRIEALDPAMRSAALPGLFQSRALLLRLSDHGSFPPLAEAALRALTEIEALIEQVAEDAQQ</sequence>
<dbReference type="RefSeq" id="WP_074766170.1">
    <property type="nucleotide sequence ID" value="NZ_FNWO01000003.1"/>
</dbReference>
<feature type="compositionally biased region" description="Basic and acidic residues" evidence="1">
    <location>
        <begin position="63"/>
        <end position="73"/>
    </location>
</feature>
<reference evidence="3" key="1">
    <citation type="submission" date="2016-10" db="EMBL/GenBank/DDBJ databases">
        <authorList>
            <person name="Varghese N."/>
            <person name="Submissions S."/>
        </authorList>
    </citation>
    <scope>NUCLEOTIDE SEQUENCE [LARGE SCALE GENOMIC DNA]</scope>
    <source>
        <strain evidence="3">DSM 13234</strain>
    </source>
</reference>